<dbReference type="AlphaFoldDB" id="A0A7Y7WT96"/>
<evidence type="ECO:0000313" key="3">
    <source>
        <dbReference type="Proteomes" id="UP000522864"/>
    </source>
</evidence>
<evidence type="ECO:0000256" key="1">
    <source>
        <dbReference type="SAM" id="SignalP"/>
    </source>
</evidence>
<protein>
    <submittedName>
        <fullName evidence="2">Uncharacterized protein</fullName>
    </submittedName>
</protein>
<feature type="chain" id="PRO_5031220441" evidence="1">
    <location>
        <begin position="21"/>
        <end position="168"/>
    </location>
</feature>
<dbReference type="RefSeq" id="WP_177101934.1">
    <property type="nucleotide sequence ID" value="NZ_JACAQA010000015.1"/>
</dbReference>
<feature type="signal peptide" evidence="1">
    <location>
        <begin position="1"/>
        <end position="20"/>
    </location>
</feature>
<gene>
    <name evidence="2" type="ORF">HX830_19195</name>
</gene>
<proteinExistence type="predicted"/>
<accession>A0A7Y7WT96</accession>
<comment type="caution">
    <text evidence="2">The sequence shown here is derived from an EMBL/GenBank/DDBJ whole genome shotgun (WGS) entry which is preliminary data.</text>
</comment>
<name>A0A7Y7WT96_9PSED</name>
<reference evidence="2 3" key="1">
    <citation type="submission" date="2020-04" db="EMBL/GenBank/DDBJ databases">
        <title>Molecular characterization of pseudomonads from Agaricus bisporus reveal novel blotch 2 pathogens in Western Europe.</title>
        <authorList>
            <person name="Taparia T."/>
            <person name="Krijger M."/>
            <person name="Haynes E."/>
            <person name="Elpinstone J.G."/>
            <person name="Noble R."/>
            <person name="Van Der Wolf J."/>
        </authorList>
    </citation>
    <scope>NUCLEOTIDE SEQUENCE [LARGE SCALE GENOMIC DNA]</scope>
    <source>
        <strain evidence="2 3">G9001</strain>
    </source>
</reference>
<organism evidence="2 3">
    <name type="scientific">Pseudomonas gingeri</name>
    <dbReference type="NCBI Taxonomy" id="117681"/>
    <lineage>
        <taxon>Bacteria</taxon>
        <taxon>Pseudomonadati</taxon>
        <taxon>Pseudomonadota</taxon>
        <taxon>Gammaproteobacteria</taxon>
        <taxon>Pseudomonadales</taxon>
        <taxon>Pseudomonadaceae</taxon>
        <taxon>Pseudomonas</taxon>
    </lineage>
</organism>
<dbReference type="Proteomes" id="UP000522864">
    <property type="component" value="Unassembled WGS sequence"/>
</dbReference>
<keyword evidence="1" id="KW-0732">Signal</keyword>
<evidence type="ECO:0000313" key="2">
    <source>
        <dbReference type="EMBL" id="NWB87007.1"/>
    </source>
</evidence>
<dbReference type="EMBL" id="JACAQA010000015">
    <property type="protein sequence ID" value="NWB87007.1"/>
    <property type="molecule type" value="Genomic_DNA"/>
</dbReference>
<sequence>MWRLKALAAMLLLLSSNSWAENVLYRAQQPVELGAVRTEVALRSSGGAQKGGLLAWKGARPLALALSGIWALEAPAAGYRLYLNLPPNVQPDDSDPGYLGDVSFYGAPDHFDNQRPKEVAFLLDEALERLRKAGRLAALPTLTLIPVAIEEQGRKPRIEAVSIVETPH</sequence>